<evidence type="ECO:0000313" key="3">
    <source>
        <dbReference type="EMBL" id="RAQ94842.1"/>
    </source>
</evidence>
<dbReference type="AlphaFoldDB" id="A0A328VFK7"/>
<reference evidence="3 4" key="1">
    <citation type="submission" date="2016-08" db="EMBL/GenBank/DDBJ databases">
        <title>Analysis of Carbohydrate Active Enzymes in Thermogemmatispora T81 Reveals Carbohydrate Degradation Ability.</title>
        <authorList>
            <person name="Tomazini A."/>
            <person name="Lal S."/>
            <person name="Stott M."/>
            <person name="Henrissat B."/>
            <person name="Polikarpov I."/>
            <person name="Sparling R."/>
            <person name="Levin D.B."/>
        </authorList>
    </citation>
    <scope>NUCLEOTIDE SEQUENCE [LARGE SCALE GENOMIC DNA]</scope>
    <source>
        <strain evidence="3 4">T81</strain>
    </source>
</reference>
<feature type="domain" description="DinB-like" evidence="2">
    <location>
        <begin position="15"/>
        <end position="143"/>
    </location>
</feature>
<evidence type="ECO:0000259" key="2">
    <source>
        <dbReference type="Pfam" id="PF12867"/>
    </source>
</evidence>
<dbReference type="Gene3D" id="1.20.120.450">
    <property type="entry name" value="dinb family like domain"/>
    <property type="match status" value="1"/>
</dbReference>
<protein>
    <recommendedName>
        <fullName evidence="2">DinB-like domain-containing protein</fullName>
    </recommendedName>
</protein>
<proteinExistence type="predicted"/>
<dbReference type="SUPFAM" id="SSF109854">
    <property type="entry name" value="DinB/YfiT-like putative metalloenzymes"/>
    <property type="match status" value="1"/>
</dbReference>
<name>A0A328VFK7_9CHLR</name>
<evidence type="ECO:0000313" key="4">
    <source>
        <dbReference type="Proteomes" id="UP000248706"/>
    </source>
</evidence>
<dbReference type="InterPro" id="IPR034660">
    <property type="entry name" value="DinB/YfiT-like"/>
</dbReference>
<feature type="region of interest" description="Disordered" evidence="1">
    <location>
        <begin position="157"/>
        <end position="185"/>
    </location>
</feature>
<gene>
    <name evidence="3" type="ORF">A4R35_04790</name>
</gene>
<dbReference type="Pfam" id="PF12867">
    <property type="entry name" value="DinB_2"/>
    <property type="match status" value="1"/>
</dbReference>
<comment type="caution">
    <text evidence="3">The sequence shown here is derived from an EMBL/GenBank/DDBJ whole genome shotgun (WGS) entry which is preliminary data.</text>
</comment>
<sequence>MKAMTNEARQFSSEFDHIAHEALQLLQQVPAALLDHPFPTPESYSIFMLATYLVEVGEFWIVGQIGKRPQPSPSLAEFCAAGTLPALIARYQRWLKEVHDILDRLPNEALDEPLAFALAPGGLAQIASMTARACLQQAIRHCGLILEHMRTLSRSLLSSTGEEPAANTPGVSATAEERQSQDGQT</sequence>
<keyword evidence="4" id="KW-1185">Reference proteome</keyword>
<feature type="compositionally biased region" description="Basic and acidic residues" evidence="1">
    <location>
        <begin position="175"/>
        <end position="185"/>
    </location>
</feature>
<dbReference type="RefSeq" id="WP_112427070.1">
    <property type="nucleotide sequence ID" value="NZ_MCIF01000002.1"/>
</dbReference>
<dbReference type="OrthoDB" id="68731at2"/>
<dbReference type="EMBL" id="MCIF01000002">
    <property type="protein sequence ID" value="RAQ94842.1"/>
    <property type="molecule type" value="Genomic_DNA"/>
</dbReference>
<organism evidence="3 4">
    <name type="scientific">Thermogemmatispora tikiterensis</name>
    <dbReference type="NCBI Taxonomy" id="1825093"/>
    <lineage>
        <taxon>Bacteria</taxon>
        <taxon>Bacillati</taxon>
        <taxon>Chloroflexota</taxon>
        <taxon>Ktedonobacteria</taxon>
        <taxon>Thermogemmatisporales</taxon>
        <taxon>Thermogemmatisporaceae</taxon>
        <taxon>Thermogemmatispora</taxon>
    </lineage>
</organism>
<dbReference type="InterPro" id="IPR024775">
    <property type="entry name" value="DinB-like"/>
</dbReference>
<accession>A0A328VFK7</accession>
<evidence type="ECO:0000256" key="1">
    <source>
        <dbReference type="SAM" id="MobiDB-lite"/>
    </source>
</evidence>
<dbReference type="Proteomes" id="UP000248706">
    <property type="component" value="Unassembled WGS sequence"/>
</dbReference>